<comment type="caution">
    <text evidence="1">The sequence shown here is derived from an EMBL/GenBank/DDBJ whole genome shotgun (WGS) entry which is preliminary data.</text>
</comment>
<name>A0A0F9VHJ2_9ZZZZ</name>
<organism evidence="1">
    <name type="scientific">marine sediment metagenome</name>
    <dbReference type="NCBI Taxonomy" id="412755"/>
    <lineage>
        <taxon>unclassified sequences</taxon>
        <taxon>metagenomes</taxon>
        <taxon>ecological metagenomes</taxon>
    </lineage>
</organism>
<gene>
    <name evidence="1" type="ORF">LCGC14_0405450</name>
</gene>
<proteinExistence type="predicted"/>
<sequence length="87" mass="10276">MSNDKLKTFIESKLMDELIEQGVADWEKVKELEEEMDIRNRKLISGEEFYAGGYNDAEWPPRVSREFVAWNSPSHTTRRDCLNGYFQ</sequence>
<evidence type="ECO:0000313" key="1">
    <source>
        <dbReference type="EMBL" id="KKN72991.1"/>
    </source>
</evidence>
<dbReference type="AlphaFoldDB" id="A0A0F9VHJ2"/>
<reference evidence="1" key="1">
    <citation type="journal article" date="2015" name="Nature">
        <title>Complex archaea that bridge the gap between prokaryotes and eukaryotes.</title>
        <authorList>
            <person name="Spang A."/>
            <person name="Saw J.H."/>
            <person name="Jorgensen S.L."/>
            <person name="Zaremba-Niedzwiedzka K."/>
            <person name="Martijn J."/>
            <person name="Lind A.E."/>
            <person name="van Eijk R."/>
            <person name="Schleper C."/>
            <person name="Guy L."/>
            <person name="Ettema T.J."/>
        </authorList>
    </citation>
    <scope>NUCLEOTIDE SEQUENCE</scope>
</reference>
<protein>
    <submittedName>
        <fullName evidence="1">Uncharacterized protein</fullName>
    </submittedName>
</protein>
<accession>A0A0F9VHJ2</accession>
<dbReference type="EMBL" id="LAZR01000352">
    <property type="protein sequence ID" value="KKN72991.1"/>
    <property type="molecule type" value="Genomic_DNA"/>
</dbReference>